<gene>
    <name evidence="1" type="ORF">GEV37_03365</name>
</gene>
<name>A0ABS8DPE6_9GAMM</name>
<comment type="caution">
    <text evidence="1">The sequence shown here is derived from an EMBL/GenBank/DDBJ whole genome shotgun (WGS) entry which is preliminary data.</text>
</comment>
<dbReference type="RefSeq" id="WP_227388756.1">
    <property type="nucleotide sequence ID" value="NZ_JBHSCJ010000003.1"/>
</dbReference>
<evidence type="ECO:0000313" key="1">
    <source>
        <dbReference type="EMBL" id="MCB8888164.1"/>
    </source>
</evidence>
<evidence type="ECO:0000313" key="2">
    <source>
        <dbReference type="Proteomes" id="UP001319882"/>
    </source>
</evidence>
<accession>A0ABS8DPE6</accession>
<dbReference type="Proteomes" id="UP001319882">
    <property type="component" value="Unassembled WGS sequence"/>
</dbReference>
<reference evidence="1 2" key="1">
    <citation type="journal article" date="2021" name="Sci. Rep.">
        <title>Genome analysis of a halophilic bacterium Halomonas malpeensis YU-PRIM-29(T) reveals its exopolysaccharide and pigment producing capabilities.</title>
        <authorList>
            <person name="Athmika"/>
            <person name="Ghate S.D."/>
            <person name="Arun A.B."/>
            <person name="Rao S.S."/>
            <person name="Kumar S.T.A."/>
            <person name="Kandiyil M.K."/>
            <person name="Saptami K."/>
            <person name="Rekha P.D."/>
        </authorList>
    </citation>
    <scope>NUCLEOTIDE SEQUENCE [LARGE SCALE GENOMIC DNA]</scope>
    <source>
        <strain evidence="2">prim 29</strain>
    </source>
</reference>
<sequence>MTFEANAAEPRLAERHQLRRCLLTVADLLAEGGHVLETISLPSCGLAKREMKALEARGTGWSVCRKTLEASAAAGINPEGRFVLTALGREVLFDLFGQGAADCA</sequence>
<keyword evidence="2" id="KW-1185">Reference proteome</keyword>
<proteinExistence type="predicted"/>
<organism evidence="1 2">
    <name type="scientific">Vreelandella malpeensis</name>
    <dbReference type="NCBI Taxonomy" id="1172368"/>
    <lineage>
        <taxon>Bacteria</taxon>
        <taxon>Pseudomonadati</taxon>
        <taxon>Pseudomonadota</taxon>
        <taxon>Gammaproteobacteria</taxon>
        <taxon>Oceanospirillales</taxon>
        <taxon>Halomonadaceae</taxon>
        <taxon>Vreelandella</taxon>
    </lineage>
</organism>
<evidence type="ECO:0008006" key="3">
    <source>
        <dbReference type="Google" id="ProtNLM"/>
    </source>
</evidence>
<protein>
    <recommendedName>
        <fullName evidence="3">Transcriptional regulator</fullName>
    </recommendedName>
</protein>
<dbReference type="EMBL" id="WHVL01000001">
    <property type="protein sequence ID" value="MCB8888164.1"/>
    <property type="molecule type" value="Genomic_DNA"/>
</dbReference>